<feature type="chain" id="PRO_5003052814" description="chitinase" evidence="10">
    <location>
        <begin position="37"/>
        <end position="561"/>
    </location>
</feature>
<evidence type="ECO:0000256" key="7">
    <source>
        <dbReference type="RuleBase" id="RU000489"/>
    </source>
</evidence>
<dbReference type="InterPro" id="IPR011583">
    <property type="entry name" value="Chitinase_II/V-like_cat"/>
</dbReference>
<feature type="signal peptide" evidence="10">
    <location>
        <begin position="1"/>
        <end position="36"/>
    </location>
</feature>
<reference evidence="12" key="1">
    <citation type="submission" date="2010-01" db="EMBL/GenBank/DDBJ databases">
        <authorList>
            <person name="Wu Y."/>
        </authorList>
    </citation>
    <scope>NUCLEOTIDE SEQUENCE</scope>
    <source>
        <strain evidence="12">CLG</strain>
    </source>
</reference>
<dbReference type="SMR" id="D3YGV3"/>
<evidence type="ECO:0000256" key="5">
    <source>
        <dbReference type="ARBA" id="ARBA00023277"/>
    </source>
</evidence>
<dbReference type="SMART" id="SM00636">
    <property type="entry name" value="Glyco_18"/>
    <property type="match status" value="1"/>
</dbReference>
<evidence type="ECO:0000256" key="4">
    <source>
        <dbReference type="ARBA" id="ARBA00023024"/>
    </source>
</evidence>
<dbReference type="SUPFAM" id="SSF51055">
    <property type="entry name" value="Carbohydrate binding domain"/>
    <property type="match status" value="1"/>
</dbReference>
<dbReference type="InterPro" id="IPR036573">
    <property type="entry name" value="CBM_sf_5/12"/>
</dbReference>
<evidence type="ECO:0000256" key="10">
    <source>
        <dbReference type="SAM" id="SignalP"/>
    </source>
</evidence>
<dbReference type="Gene3D" id="3.20.20.80">
    <property type="entry name" value="Glycosidases"/>
    <property type="match status" value="1"/>
</dbReference>
<name>D3YGV3_9MICO</name>
<dbReference type="InterPro" id="IPR029070">
    <property type="entry name" value="Chitinase_insertion_sf"/>
</dbReference>
<dbReference type="CDD" id="cd06548">
    <property type="entry name" value="GH18_chitinase"/>
    <property type="match status" value="1"/>
</dbReference>
<dbReference type="PANTHER" id="PTHR11177">
    <property type="entry name" value="CHITINASE"/>
    <property type="match status" value="1"/>
</dbReference>
<dbReference type="SUPFAM" id="SSF51445">
    <property type="entry name" value="(Trans)glycosidases"/>
    <property type="match status" value="1"/>
</dbReference>
<evidence type="ECO:0000259" key="11">
    <source>
        <dbReference type="PROSITE" id="PS51910"/>
    </source>
</evidence>
<dbReference type="PROSITE" id="PS51910">
    <property type="entry name" value="GH18_2"/>
    <property type="match status" value="1"/>
</dbReference>
<dbReference type="GO" id="GO:0008843">
    <property type="term" value="F:endochitinase activity"/>
    <property type="evidence" value="ECO:0007669"/>
    <property type="project" value="UniProtKB-EC"/>
</dbReference>
<dbReference type="GO" id="GO:0006032">
    <property type="term" value="P:chitin catabolic process"/>
    <property type="evidence" value="ECO:0007669"/>
    <property type="project" value="UniProtKB-KW"/>
</dbReference>
<dbReference type="Gene3D" id="2.10.10.20">
    <property type="entry name" value="Carbohydrate-binding module superfamily 5/12"/>
    <property type="match status" value="1"/>
</dbReference>
<dbReference type="InterPro" id="IPR001579">
    <property type="entry name" value="Glyco_hydro_18_chit_AS"/>
</dbReference>
<keyword evidence="4" id="KW-0146">Chitin degradation</keyword>
<evidence type="ECO:0000256" key="8">
    <source>
        <dbReference type="RuleBase" id="RU004453"/>
    </source>
</evidence>
<dbReference type="GO" id="GO:0005576">
    <property type="term" value="C:extracellular region"/>
    <property type="evidence" value="ECO:0007669"/>
    <property type="project" value="InterPro"/>
</dbReference>
<dbReference type="GO" id="GO:0005975">
    <property type="term" value="P:carbohydrate metabolic process"/>
    <property type="evidence" value="ECO:0007669"/>
    <property type="project" value="InterPro"/>
</dbReference>
<dbReference type="EMBL" id="GU459225">
    <property type="protein sequence ID" value="ADD17351.1"/>
    <property type="molecule type" value="Genomic_DNA"/>
</dbReference>
<keyword evidence="6 7" id="KW-0326">Glycosidase</keyword>
<feature type="compositionally biased region" description="Low complexity" evidence="9">
    <location>
        <begin position="482"/>
        <end position="500"/>
    </location>
</feature>
<accession>D3YGV3</accession>
<dbReference type="CAZy" id="GH18">
    <property type="family name" value="Glycoside Hydrolase Family 18"/>
</dbReference>
<dbReference type="AlphaFoldDB" id="D3YGV3"/>
<dbReference type="CDD" id="cd12215">
    <property type="entry name" value="ChiC_BD"/>
    <property type="match status" value="1"/>
</dbReference>
<dbReference type="SMART" id="SM00495">
    <property type="entry name" value="ChtBD3"/>
    <property type="match status" value="1"/>
</dbReference>
<evidence type="ECO:0000256" key="1">
    <source>
        <dbReference type="ARBA" id="ARBA00000822"/>
    </source>
</evidence>
<evidence type="ECO:0000256" key="2">
    <source>
        <dbReference type="ARBA" id="ARBA00012729"/>
    </source>
</evidence>
<evidence type="ECO:0000256" key="9">
    <source>
        <dbReference type="SAM" id="MobiDB-lite"/>
    </source>
</evidence>
<dbReference type="CAZy" id="CBM5">
    <property type="family name" value="Carbohydrate-Binding Module Family 5"/>
</dbReference>
<dbReference type="InterPro" id="IPR001223">
    <property type="entry name" value="Glyco_hydro18_cat"/>
</dbReference>
<protein>
    <recommendedName>
        <fullName evidence="2">chitinase</fullName>
        <ecNumber evidence="2">3.2.1.14</ecNumber>
    </recommendedName>
</protein>
<keyword evidence="3 7" id="KW-0378">Hydrolase</keyword>
<dbReference type="PANTHER" id="PTHR11177:SF317">
    <property type="entry name" value="CHITINASE 12-RELATED"/>
    <property type="match status" value="1"/>
</dbReference>
<evidence type="ECO:0000256" key="6">
    <source>
        <dbReference type="ARBA" id="ARBA00023295"/>
    </source>
</evidence>
<dbReference type="InterPro" id="IPR050314">
    <property type="entry name" value="Glycosyl_Hydrlase_18"/>
</dbReference>
<dbReference type="Gene3D" id="3.10.50.10">
    <property type="match status" value="1"/>
</dbReference>
<proteinExistence type="inferred from homology"/>
<gene>
    <name evidence="12" type="primary">chiB</name>
</gene>
<comment type="catalytic activity">
    <reaction evidence="1">
        <text>Random endo-hydrolysis of N-acetyl-beta-D-glucosaminide (1-&gt;4)-beta-linkages in chitin and chitodextrins.</text>
        <dbReference type="EC" id="3.2.1.14"/>
    </reaction>
</comment>
<dbReference type="SUPFAM" id="SSF54556">
    <property type="entry name" value="Chitinase insertion domain"/>
    <property type="match status" value="1"/>
</dbReference>
<dbReference type="Pfam" id="PF00704">
    <property type="entry name" value="Glyco_hydro_18"/>
    <property type="match status" value="1"/>
</dbReference>
<keyword evidence="10" id="KW-0732">Signal</keyword>
<dbReference type="InterPro" id="IPR017853">
    <property type="entry name" value="GH"/>
</dbReference>
<feature type="region of interest" description="Disordered" evidence="9">
    <location>
        <begin position="465"/>
        <end position="512"/>
    </location>
</feature>
<dbReference type="InterPro" id="IPR003610">
    <property type="entry name" value="CBM5/12"/>
</dbReference>
<organism evidence="12">
    <name type="scientific">Isoptericola jiangsuensis</name>
    <dbReference type="NCBI Taxonomy" id="548579"/>
    <lineage>
        <taxon>Bacteria</taxon>
        <taxon>Bacillati</taxon>
        <taxon>Actinomycetota</taxon>
        <taxon>Actinomycetes</taxon>
        <taxon>Micrococcales</taxon>
        <taxon>Promicromonosporaceae</taxon>
        <taxon>Isoptericola</taxon>
    </lineage>
</organism>
<keyword evidence="4" id="KW-0624">Polysaccharide degradation</keyword>
<feature type="domain" description="GH18" evidence="11">
    <location>
        <begin position="49"/>
        <end position="464"/>
    </location>
</feature>
<keyword evidence="5" id="KW-0119">Carbohydrate metabolism</keyword>
<dbReference type="EC" id="3.2.1.14" evidence="2"/>
<dbReference type="GO" id="GO:0008061">
    <property type="term" value="F:chitin binding"/>
    <property type="evidence" value="ECO:0007669"/>
    <property type="project" value="InterPro"/>
</dbReference>
<dbReference type="Pfam" id="PF02839">
    <property type="entry name" value="CBM_5_12"/>
    <property type="match status" value="1"/>
</dbReference>
<evidence type="ECO:0000256" key="3">
    <source>
        <dbReference type="ARBA" id="ARBA00022801"/>
    </source>
</evidence>
<dbReference type="PROSITE" id="PS01095">
    <property type="entry name" value="GH18_1"/>
    <property type="match status" value="1"/>
</dbReference>
<dbReference type="GO" id="GO:0030246">
    <property type="term" value="F:carbohydrate binding"/>
    <property type="evidence" value="ECO:0007669"/>
    <property type="project" value="InterPro"/>
</dbReference>
<comment type="similarity">
    <text evidence="8">Belongs to the glycosyl hydrolase 18 family.</text>
</comment>
<sequence length="561" mass="59229">MSTPARRPMRLVAALTSAAVALAGALGAVAATSASAAETSTGDSAINGYRNVGYFTQWGVYGRNFQVQDLVTSGAAEQLTHINYSFGNIHHQTLECFIANKAQGTGPNGSDGAGDAWADFGMGYTAANSVAGVADTWDQPLAGSFNQLKQLKAKYPHLKVMLSIGGWTWSKNFSKAAATQASREKFVSSCINLYIKGNLPTIDGRGGAGAAAGVFDGIDIDWEWPGSNNGEVGNHVDTVNDKANFRLLLAEFRKQLDAYGATTGKEYLLSAFLPANPADIAAGGWNDPRIFQSLDFGNIQGYDLHGAWNKALTGHQINLYDDPADPRPAAQQFSVDKAVKQYTSAGIDPAQLGLGMAMYGRGWKGATSSQPWGTATDAGPGTWEAGNEDYDILKNLGTGYYDAATGSAWRYNGDQWWSLDTPQTIAQKSQYIRSQGLGGGMWWDLSGDEQGELLDAVAAGLFTGAKGPVNPGTVTPTPSPTPTATTSPTPSPSPTTTTTPTPSPSPTAPTCAGTAWSRSAVYTGGNVVVHNGHKWRAKWWTTGEEPGTTGQWGVWEDQGTC</sequence>
<dbReference type="BRENDA" id="3.2.1.14">
    <property type="organism ID" value="12923"/>
</dbReference>
<evidence type="ECO:0000313" key="12">
    <source>
        <dbReference type="EMBL" id="ADD17351.1"/>
    </source>
</evidence>